<name>A0A420HE87_9PEZI</name>
<feature type="non-terminal residue" evidence="2">
    <location>
        <position position="150"/>
    </location>
</feature>
<evidence type="ECO:0000256" key="1">
    <source>
        <dbReference type="SAM" id="MobiDB-lite"/>
    </source>
</evidence>
<feature type="region of interest" description="Disordered" evidence="1">
    <location>
        <begin position="28"/>
        <end position="54"/>
    </location>
</feature>
<evidence type="ECO:0000313" key="2">
    <source>
        <dbReference type="EMBL" id="RKF55776.1"/>
    </source>
</evidence>
<dbReference type="STRING" id="212602.A0A420HE87"/>
<keyword evidence="3" id="KW-1185">Reference proteome</keyword>
<dbReference type="AlphaFoldDB" id="A0A420HE87"/>
<feature type="compositionally biased region" description="Polar residues" evidence="1">
    <location>
        <begin position="30"/>
        <end position="53"/>
    </location>
</feature>
<organism evidence="2 3">
    <name type="scientific">Erysiphe neolycopersici</name>
    <dbReference type="NCBI Taxonomy" id="212602"/>
    <lineage>
        <taxon>Eukaryota</taxon>
        <taxon>Fungi</taxon>
        <taxon>Dikarya</taxon>
        <taxon>Ascomycota</taxon>
        <taxon>Pezizomycotina</taxon>
        <taxon>Leotiomycetes</taxon>
        <taxon>Erysiphales</taxon>
        <taxon>Erysiphaceae</taxon>
        <taxon>Erysiphe</taxon>
    </lineage>
</organism>
<sequence length="150" mass="17075">MIEILQVPQLDISSSEENIPKEVIEETEEVVSNINTPDSPTKSQKQGTRLNESSKAKWKGYVEVSNGNEEKPTQEIFGDPNDVRNIVSGKRSRKPRAQFHLEVHNNLNQQAAFHAAFHLGSKMMKARLHKSNLPPAPENWSQLKYHAHRE</sequence>
<protein>
    <submittedName>
        <fullName evidence="2">Uncharacterized protein</fullName>
    </submittedName>
</protein>
<proteinExistence type="predicted"/>
<gene>
    <name evidence="2" type="ORF">OnM2_087061</name>
</gene>
<dbReference type="OrthoDB" id="10464725at2759"/>
<dbReference type="EMBL" id="MCFK01008728">
    <property type="protein sequence ID" value="RKF55776.1"/>
    <property type="molecule type" value="Genomic_DNA"/>
</dbReference>
<comment type="caution">
    <text evidence="2">The sequence shown here is derived from an EMBL/GenBank/DDBJ whole genome shotgun (WGS) entry which is preliminary data.</text>
</comment>
<reference evidence="2 3" key="1">
    <citation type="journal article" date="2018" name="BMC Genomics">
        <title>Comparative genome analyses reveal sequence features reflecting distinct modes of host-adaptation between dicot and monocot powdery mildew.</title>
        <authorList>
            <person name="Wu Y."/>
            <person name="Ma X."/>
            <person name="Pan Z."/>
            <person name="Kale S.D."/>
            <person name="Song Y."/>
            <person name="King H."/>
            <person name="Zhang Q."/>
            <person name="Presley C."/>
            <person name="Deng X."/>
            <person name="Wei C.I."/>
            <person name="Xiao S."/>
        </authorList>
    </citation>
    <scope>NUCLEOTIDE SEQUENCE [LARGE SCALE GENOMIC DNA]</scope>
    <source>
        <strain evidence="2">UMSG2</strain>
    </source>
</reference>
<accession>A0A420HE87</accession>
<dbReference type="Proteomes" id="UP000286134">
    <property type="component" value="Unassembled WGS sequence"/>
</dbReference>
<evidence type="ECO:0000313" key="3">
    <source>
        <dbReference type="Proteomes" id="UP000286134"/>
    </source>
</evidence>